<evidence type="ECO:0000313" key="2">
    <source>
        <dbReference type="EMBL" id="MTV37534.1"/>
    </source>
</evidence>
<proteinExistence type="predicted"/>
<evidence type="ECO:0000259" key="1">
    <source>
        <dbReference type="Pfam" id="PF06527"/>
    </source>
</evidence>
<dbReference type="Pfam" id="PF06527">
    <property type="entry name" value="TniQ"/>
    <property type="match status" value="1"/>
</dbReference>
<keyword evidence="3" id="KW-1185">Reference proteome</keyword>
<dbReference type="Proteomes" id="UP000475582">
    <property type="component" value="Unassembled WGS sequence"/>
</dbReference>
<organism evidence="2 3">
    <name type="scientific">Duganella radicis</name>
    <dbReference type="NCBI Taxonomy" id="551988"/>
    <lineage>
        <taxon>Bacteria</taxon>
        <taxon>Pseudomonadati</taxon>
        <taxon>Pseudomonadota</taxon>
        <taxon>Betaproteobacteria</taxon>
        <taxon>Burkholderiales</taxon>
        <taxon>Oxalobacteraceae</taxon>
        <taxon>Telluria group</taxon>
        <taxon>Duganella</taxon>
    </lineage>
</organism>
<dbReference type="AlphaFoldDB" id="A0A6L6PEW9"/>
<dbReference type="InterPro" id="IPR009492">
    <property type="entry name" value="TniQ"/>
</dbReference>
<accession>A0A6L6PEW9</accession>
<protein>
    <recommendedName>
        <fullName evidence="1">TniQ domain-containing protein</fullName>
    </recommendedName>
</protein>
<comment type="caution">
    <text evidence="2">The sequence shown here is derived from an EMBL/GenBank/DDBJ whole genome shotgun (WGS) entry which is preliminary data.</text>
</comment>
<dbReference type="EMBL" id="WNKY01000005">
    <property type="protein sequence ID" value="MTV37534.1"/>
    <property type="molecule type" value="Genomic_DNA"/>
</dbReference>
<gene>
    <name evidence="2" type="ORF">GM676_08045</name>
</gene>
<evidence type="ECO:0000313" key="3">
    <source>
        <dbReference type="Proteomes" id="UP000475582"/>
    </source>
</evidence>
<dbReference type="OrthoDB" id="470139at2"/>
<sequence length="393" mass="44892">MRNMLINSKNRLLQLPLPREDETLHSLVARIRSRNVYRSDLDACRHLLGQASNCRVDEYPVNVAQFCEETSYVYGTAKSVLDHFTLLPHFAWTGKLPWHSGVAKRSPLEARHGLGQLCFGAHLPWRACGACIEEEKKQFGDTYWHRSHQLPMSLICSKHKRPLMMVLRGFKGVKNRLLLPDDVYSDCTSFSANSDVLERWDCLAKIDMAILENSSRANFQKADAAAAFLYVLKEQSLLDKQGAVDKQALMDYLHSPLVDLKLPLTWLLQTELRGAHGTRTALASRIAPSSQYLTLLIYKLFGCWETFSDRCRWEEIMSNKGPEQEGAVTSMPSEAIVHRKSCINLLEQAPAMKRNEFSRAAPKSFRWLLIHDKRWLDEYLPAACVTTQLKLFP</sequence>
<reference evidence="2 3" key="1">
    <citation type="submission" date="2019-11" db="EMBL/GenBank/DDBJ databases">
        <title>Type strains purchased from KCTC, JCM and DSMZ.</title>
        <authorList>
            <person name="Lu H."/>
        </authorList>
    </citation>
    <scope>NUCLEOTIDE SEQUENCE [LARGE SCALE GENOMIC DNA]</scope>
    <source>
        <strain evidence="2 3">KCTC 22382</strain>
    </source>
</reference>
<name>A0A6L6PEW9_9BURK</name>
<feature type="domain" description="TniQ" evidence="1">
    <location>
        <begin position="16"/>
        <end position="163"/>
    </location>
</feature>